<dbReference type="GO" id="GO:0016757">
    <property type="term" value="F:glycosyltransferase activity"/>
    <property type="evidence" value="ECO:0007669"/>
    <property type="project" value="InterPro"/>
</dbReference>
<sequence length="352" mass="40371">MIKKIIYTSRSRLEYSLNTVCVKGLRENGVGVIEFGLTGGGVFDFFRFLVFYLRNRKNTDAVIVGYDSPGLVIFLRFFCRKKIIYNAVLSVYERLIVSRGLASRFSIKAVYYWLLDFIAVHFADLIFVESNSQVDYFKKIFRISGKKISRSWIGVDEDKFFYDSSISKFPTFTVLFRGALQPETGAEYLIQAAKLLENEDIKFIMRCGGQLLDKVKEAIHEYRPKNLDLGTDYIQSDGLRLLMQKCHLSIGQLSGHERLSRTIPHKTYETLAMHLPYLTAANRGILELLKPDETCITCEPANAKSLADKILWAKNNPQELGRIAKNGYEFYVSDLKSQIIARKLLDNIQLMD</sequence>
<name>A0A1F8F983_9BACT</name>
<accession>A0A1F8F983</accession>
<feature type="domain" description="Glycosyl transferase family 1" evidence="3">
    <location>
        <begin position="172"/>
        <end position="329"/>
    </location>
</feature>
<dbReference type="PANTHER" id="PTHR46401">
    <property type="entry name" value="GLYCOSYLTRANSFERASE WBBK-RELATED"/>
    <property type="match status" value="1"/>
</dbReference>
<keyword evidence="2" id="KW-0812">Transmembrane</keyword>
<dbReference type="Pfam" id="PF00534">
    <property type="entry name" value="Glycos_transf_1"/>
    <property type="match status" value="1"/>
</dbReference>
<dbReference type="InterPro" id="IPR001296">
    <property type="entry name" value="Glyco_trans_1"/>
</dbReference>
<keyword evidence="1" id="KW-0808">Transferase</keyword>
<reference evidence="4 5" key="1">
    <citation type="journal article" date="2016" name="Nat. Commun.">
        <title>Thousands of microbial genomes shed light on interconnected biogeochemical processes in an aquifer system.</title>
        <authorList>
            <person name="Anantharaman K."/>
            <person name="Brown C.T."/>
            <person name="Hug L.A."/>
            <person name="Sharon I."/>
            <person name="Castelle C.J."/>
            <person name="Probst A.J."/>
            <person name="Thomas B.C."/>
            <person name="Singh A."/>
            <person name="Wilkins M.J."/>
            <person name="Karaoz U."/>
            <person name="Brodie E.L."/>
            <person name="Williams K.H."/>
            <person name="Hubbard S.S."/>
            <person name="Banfield J.F."/>
        </authorList>
    </citation>
    <scope>NUCLEOTIDE SEQUENCE [LARGE SCALE GENOMIC DNA]</scope>
</reference>
<dbReference type="EMBL" id="MGJO01000015">
    <property type="protein sequence ID" value="OGN09695.1"/>
    <property type="molecule type" value="Genomic_DNA"/>
</dbReference>
<evidence type="ECO:0000256" key="2">
    <source>
        <dbReference type="SAM" id="Phobius"/>
    </source>
</evidence>
<organism evidence="4 5">
    <name type="scientific">Candidatus Yanofskybacteria bacterium RIFCSPHIGHO2_02_FULL_39_10</name>
    <dbReference type="NCBI Taxonomy" id="1802674"/>
    <lineage>
        <taxon>Bacteria</taxon>
        <taxon>Candidatus Yanofskyibacteriota</taxon>
    </lineage>
</organism>
<evidence type="ECO:0000313" key="4">
    <source>
        <dbReference type="EMBL" id="OGN09695.1"/>
    </source>
</evidence>
<dbReference type="PANTHER" id="PTHR46401:SF2">
    <property type="entry name" value="GLYCOSYLTRANSFERASE WBBK-RELATED"/>
    <property type="match status" value="1"/>
</dbReference>
<keyword evidence="2" id="KW-1133">Transmembrane helix</keyword>
<comment type="caution">
    <text evidence="4">The sequence shown here is derived from an EMBL/GenBank/DDBJ whole genome shotgun (WGS) entry which is preliminary data.</text>
</comment>
<evidence type="ECO:0000259" key="3">
    <source>
        <dbReference type="Pfam" id="PF00534"/>
    </source>
</evidence>
<feature type="transmembrane region" description="Helical" evidence="2">
    <location>
        <begin position="109"/>
        <end position="128"/>
    </location>
</feature>
<keyword evidence="2" id="KW-0472">Membrane</keyword>
<gene>
    <name evidence="4" type="ORF">A3C61_02755</name>
</gene>
<protein>
    <recommendedName>
        <fullName evidence="3">Glycosyl transferase family 1 domain-containing protein</fullName>
    </recommendedName>
</protein>
<dbReference type="Gene3D" id="3.40.50.2000">
    <property type="entry name" value="Glycogen Phosphorylase B"/>
    <property type="match status" value="2"/>
</dbReference>
<evidence type="ECO:0000313" key="5">
    <source>
        <dbReference type="Proteomes" id="UP000178908"/>
    </source>
</evidence>
<evidence type="ECO:0000256" key="1">
    <source>
        <dbReference type="ARBA" id="ARBA00022679"/>
    </source>
</evidence>
<dbReference type="GO" id="GO:0009103">
    <property type="term" value="P:lipopolysaccharide biosynthetic process"/>
    <property type="evidence" value="ECO:0007669"/>
    <property type="project" value="TreeGrafter"/>
</dbReference>
<dbReference type="AlphaFoldDB" id="A0A1F8F983"/>
<dbReference type="SUPFAM" id="SSF53756">
    <property type="entry name" value="UDP-Glycosyltransferase/glycogen phosphorylase"/>
    <property type="match status" value="1"/>
</dbReference>
<proteinExistence type="predicted"/>
<dbReference type="Proteomes" id="UP000178908">
    <property type="component" value="Unassembled WGS sequence"/>
</dbReference>